<dbReference type="OrthoDB" id="9807855at2"/>
<dbReference type="InterPro" id="IPR024530">
    <property type="entry name" value="QSregVF_b"/>
</dbReference>
<proteinExistence type="predicted"/>
<keyword evidence="2" id="KW-1185">Reference proteome</keyword>
<name>Q5NXA2_AROAE</name>
<dbReference type="Pfam" id="PF12843">
    <property type="entry name" value="QSregVF_b"/>
    <property type="match status" value="1"/>
</dbReference>
<protein>
    <submittedName>
        <fullName evidence="1">Uncharacterized protein</fullName>
    </submittedName>
</protein>
<organism evidence="1 2">
    <name type="scientific">Aromatoleum aromaticum (strain DSM 19018 / LMG 30748 / EbN1)</name>
    <name type="common">Azoarcus sp. (strain EbN1)</name>
    <dbReference type="NCBI Taxonomy" id="76114"/>
    <lineage>
        <taxon>Bacteria</taxon>
        <taxon>Pseudomonadati</taxon>
        <taxon>Pseudomonadota</taxon>
        <taxon>Betaproteobacteria</taxon>
        <taxon>Rhodocyclales</taxon>
        <taxon>Rhodocyclaceae</taxon>
        <taxon>Aromatoleum</taxon>
    </lineage>
</organism>
<dbReference type="KEGG" id="eba:p1B90"/>
<gene>
    <name evidence="1" type="ORF">p1B90</name>
</gene>
<dbReference type="EMBL" id="CR555307">
    <property type="protein sequence ID" value="CAI10312.1"/>
    <property type="molecule type" value="Genomic_DNA"/>
</dbReference>
<dbReference type="HOGENOM" id="CLU_1933664_0_0_4"/>
<keyword evidence="1" id="KW-0614">Plasmid</keyword>
<dbReference type="AlphaFoldDB" id="Q5NXA2"/>
<accession>Q5NXA2</accession>
<dbReference type="RefSeq" id="WP_011254865.1">
    <property type="nucleotide sequence ID" value="NC_006823.1"/>
</dbReference>
<sequence length="130" mass="15347">MSSVVTFGKFKGRHYAELPYWYLRWMVLEKHTKAELAEQEMQRRMALQSDVLIEPKVLSRLERYHKASWQRTRKPRESFLPWLNRLASAALRTSPIHGGRYALPGFVFVFDEDGVVPKLVDVVQQRQYVP</sequence>
<evidence type="ECO:0000313" key="1">
    <source>
        <dbReference type="EMBL" id="CAI10312.1"/>
    </source>
</evidence>
<dbReference type="Proteomes" id="UP000006552">
    <property type="component" value="Plasmid 1"/>
</dbReference>
<geneLocation type="plasmid" evidence="2">
    <name>pAzo1</name>
</geneLocation>
<evidence type="ECO:0000313" key="2">
    <source>
        <dbReference type="Proteomes" id="UP000006552"/>
    </source>
</evidence>
<reference evidence="1 2" key="1">
    <citation type="journal article" date="2005" name="Arch. Microbiol.">
        <title>The genome sequence of an anaerobic aromatic-degrading denitrifying bacterium, strain EbN1.</title>
        <authorList>
            <person name="Rabus R."/>
            <person name="Kube M."/>
            <person name="Heider J."/>
            <person name="Beck A."/>
            <person name="Heitmann K."/>
            <person name="Widdel F."/>
            <person name="Reinhardt R."/>
        </authorList>
    </citation>
    <scope>NUCLEOTIDE SEQUENCE [LARGE SCALE GENOMIC DNA]</scope>
    <source>
        <strain evidence="1 2">EbN1</strain>
        <plasmid evidence="2">Plasmid pAzo1</plasmid>
    </source>
</reference>